<evidence type="ECO:0000313" key="1">
    <source>
        <dbReference type="EMBL" id="GAA4728048.1"/>
    </source>
</evidence>
<dbReference type="RefSeq" id="WP_345504302.1">
    <property type="nucleotide sequence ID" value="NZ_BAABLO010000011.1"/>
</dbReference>
<proteinExistence type="predicted"/>
<comment type="caution">
    <text evidence="1">The sequence shown here is derived from an EMBL/GenBank/DDBJ whole genome shotgun (WGS) entry which is preliminary data.</text>
</comment>
<dbReference type="Gene3D" id="3.40.960.10">
    <property type="entry name" value="VSR Endonuclease"/>
    <property type="match status" value="1"/>
</dbReference>
<reference evidence="2" key="1">
    <citation type="journal article" date="2019" name="Int. J. Syst. Evol. Microbiol.">
        <title>The Global Catalogue of Microorganisms (GCM) 10K type strain sequencing project: providing services to taxonomists for standard genome sequencing and annotation.</title>
        <authorList>
            <consortium name="The Broad Institute Genomics Platform"/>
            <consortium name="The Broad Institute Genome Sequencing Center for Infectious Disease"/>
            <person name="Wu L."/>
            <person name="Ma J."/>
        </authorList>
    </citation>
    <scope>NUCLEOTIDE SEQUENCE [LARGE SCALE GENOMIC DNA]</scope>
    <source>
        <strain evidence="2">JCM 18961</strain>
    </source>
</reference>
<accession>A0ABP8YJW6</accession>
<dbReference type="Proteomes" id="UP001500556">
    <property type="component" value="Unassembled WGS sequence"/>
</dbReference>
<sequence>MDRQAITRMAANGGVIGAGEVEALGCSPEDREAWVRRGLLVRVRRGAFVDGDLWSQAGVDERYRLTVMAVARARGGSEVVSRHSALALWRLPLWDVDRGLVVLSSDVEEVATRSGLRVTPLRGLVAREPVEGLQVQAVADALVTTASFSVEAAVVAADAALRDGLCSPEELEDAGDRLLPGLRGRARARRVLAAVDGSSESPGESRTRLVLSALGLPVEPQHEVRDGWGRLVARVDFLVAGRVVVEFDGAVKYAGAEGQAALVAEKVREDRLRELGYVVVRLTWADLDRPQEVRRRVELALRRTAA</sequence>
<evidence type="ECO:0000313" key="2">
    <source>
        <dbReference type="Proteomes" id="UP001500556"/>
    </source>
</evidence>
<dbReference type="EMBL" id="BAABLO010000011">
    <property type="protein sequence ID" value="GAA4728048.1"/>
    <property type="molecule type" value="Genomic_DNA"/>
</dbReference>
<organism evidence="1 2">
    <name type="scientific">Pedococcus ginsenosidimutans</name>
    <dbReference type="NCBI Taxonomy" id="490570"/>
    <lineage>
        <taxon>Bacteria</taxon>
        <taxon>Bacillati</taxon>
        <taxon>Actinomycetota</taxon>
        <taxon>Actinomycetes</taxon>
        <taxon>Micrococcales</taxon>
        <taxon>Intrasporangiaceae</taxon>
        <taxon>Pedococcus</taxon>
    </lineage>
</organism>
<gene>
    <name evidence="1" type="ORF">GCM10025782_28470</name>
</gene>
<name>A0ABP8YJW6_9MICO</name>
<keyword evidence="2" id="KW-1185">Reference proteome</keyword>
<protein>
    <submittedName>
        <fullName evidence="1">Type IV toxin-antitoxin system AbiEi family antitoxin domain-containing protein</fullName>
    </submittedName>
</protein>